<evidence type="ECO:0000313" key="2">
    <source>
        <dbReference type="Proteomes" id="UP001058974"/>
    </source>
</evidence>
<dbReference type="InterPro" id="IPR036875">
    <property type="entry name" value="Znf_CCHC_sf"/>
</dbReference>
<dbReference type="SUPFAM" id="SSF57756">
    <property type="entry name" value="Retrovirus zinc finger-like domains"/>
    <property type="match status" value="1"/>
</dbReference>
<keyword evidence="2" id="KW-1185">Reference proteome</keyword>
<dbReference type="GO" id="GO:0008270">
    <property type="term" value="F:zinc ion binding"/>
    <property type="evidence" value="ECO:0007669"/>
    <property type="project" value="InterPro"/>
</dbReference>
<gene>
    <name evidence="1" type="ORF">KIW84_076875</name>
</gene>
<dbReference type="GO" id="GO:0003676">
    <property type="term" value="F:nucleic acid binding"/>
    <property type="evidence" value="ECO:0007669"/>
    <property type="project" value="InterPro"/>
</dbReference>
<name>A0A9D4VZD7_PEA</name>
<dbReference type="Gramene" id="Psat07G0687500-T1">
    <property type="protein sequence ID" value="KAI5392252.1"/>
    <property type="gene ID" value="KIW84_076875"/>
</dbReference>
<dbReference type="AlphaFoldDB" id="A0A9D4VZD7"/>
<comment type="caution">
    <text evidence="1">The sequence shown here is derived from an EMBL/GenBank/DDBJ whole genome shotgun (WGS) entry which is preliminary data.</text>
</comment>
<protein>
    <submittedName>
        <fullName evidence="1">Uncharacterized protein</fullName>
    </submittedName>
</protein>
<organism evidence="1 2">
    <name type="scientific">Pisum sativum</name>
    <name type="common">Garden pea</name>
    <name type="synonym">Lathyrus oleraceus</name>
    <dbReference type="NCBI Taxonomy" id="3888"/>
    <lineage>
        <taxon>Eukaryota</taxon>
        <taxon>Viridiplantae</taxon>
        <taxon>Streptophyta</taxon>
        <taxon>Embryophyta</taxon>
        <taxon>Tracheophyta</taxon>
        <taxon>Spermatophyta</taxon>
        <taxon>Magnoliopsida</taxon>
        <taxon>eudicotyledons</taxon>
        <taxon>Gunneridae</taxon>
        <taxon>Pentapetalae</taxon>
        <taxon>rosids</taxon>
        <taxon>fabids</taxon>
        <taxon>Fabales</taxon>
        <taxon>Fabaceae</taxon>
        <taxon>Papilionoideae</taxon>
        <taxon>50 kb inversion clade</taxon>
        <taxon>NPAAA clade</taxon>
        <taxon>Hologalegina</taxon>
        <taxon>IRL clade</taxon>
        <taxon>Fabeae</taxon>
        <taxon>Lathyrus</taxon>
    </lineage>
</organism>
<dbReference type="EMBL" id="JAMSHJ010000007">
    <property type="protein sequence ID" value="KAI5392252.1"/>
    <property type="molecule type" value="Genomic_DNA"/>
</dbReference>
<evidence type="ECO:0000313" key="1">
    <source>
        <dbReference type="EMBL" id="KAI5392252.1"/>
    </source>
</evidence>
<proteinExistence type="predicted"/>
<sequence length="103" mass="12259">MGDANFAKACIPIFDGDYDHWSLLMENLMRSKEYWKGRGGGHNSSRSKETVECFHCHKFDHYRNECLEWSHQTHYKSEFNEEMLLMATENGEQHEALWLCVRK</sequence>
<accession>A0A9D4VZD7</accession>
<dbReference type="Proteomes" id="UP001058974">
    <property type="component" value="Chromosome 7"/>
</dbReference>
<reference evidence="1 2" key="1">
    <citation type="journal article" date="2022" name="Nat. Genet.">
        <title>Improved pea reference genome and pan-genome highlight genomic features and evolutionary characteristics.</title>
        <authorList>
            <person name="Yang T."/>
            <person name="Liu R."/>
            <person name="Luo Y."/>
            <person name="Hu S."/>
            <person name="Wang D."/>
            <person name="Wang C."/>
            <person name="Pandey M.K."/>
            <person name="Ge S."/>
            <person name="Xu Q."/>
            <person name="Li N."/>
            <person name="Li G."/>
            <person name="Huang Y."/>
            <person name="Saxena R.K."/>
            <person name="Ji Y."/>
            <person name="Li M."/>
            <person name="Yan X."/>
            <person name="He Y."/>
            <person name="Liu Y."/>
            <person name="Wang X."/>
            <person name="Xiang C."/>
            <person name="Varshney R.K."/>
            <person name="Ding H."/>
            <person name="Gao S."/>
            <person name="Zong X."/>
        </authorList>
    </citation>
    <scope>NUCLEOTIDE SEQUENCE [LARGE SCALE GENOMIC DNA]</scope>
    <source>
        <strain evidence="1 2">cv. Zhongwan 6</strain>
    </source>
</reference>